<dbReference type="PROSITE" id="PS52002">
    <property type="entry name" value="SM"/>
    <property type="match status" value="1"/>
</dbReference>
<dbReference type="GO" id="GO:0006355">
    <property type="term" value="P:regulation of DNA-templated transcription"/>
    <property type="evidence" value="ECO:0007669"/>
    <property type="project" value="InterPro"/>
</dbReference>
<dbReference type="SUPFAM" id="SSF50182">
    <property type="entry name" value="Sm-like ribonucleoproteins"/>
    <property type="match status" value="1"/>
</dbReference>
<reference evidence="5" key="1">
    <citation type="journal article" date="2021" name="Environ. Microbiol.">
        <title>Genomic characterization of three novel Desulfobacterota classes expand the metabolic and phylogenetic diversity of the phylum.</title>
        <authorList>
            <person name="Murphy C.L."/>
            <person name="Biggerstaff J."/>
            <person name="Eichhorn A."/>
            <person name="Ewing E."/>
            <person name="Shahan R."/>
            <person name="Soriano D."/>
            <person name="Stewart S."/>
            <person name="VanMol K."/>
            <person name="Walker R."/>
            <person name="Walters P."/>
            <person name="Elshahed M.S."/>
            <person name="Youssef N.H."/>
        </authorList>
    </citation>
    <scope>NUCLEOTIDE SEQUENCE</scope>
    <source>
        <strain evidence="5">Zod_Metabat.24</strain>
    </source>
</reference>
<reference evidence="5" key="2">
    <citation type="submission" date="2021-01" db="EMBL/GenBank/DDBJ databases">
        <authorList>
            <person name="Hahn C.R."/>
            <person name="Youssef N.H."/>
            <person name="Elshahed M."/>
        </authorList>
    </citation>
    <scope>NUCLEOTIDE SEQUENCE</scope>
    <source>
        <strain evidence="5">Zod_Metabat.24</strain>
    </source>
</reference>
<dbReference type="GO" id="GO:0003723">
    <property type="term" value="F:RNA binding"/>
    <property type="evidence" value="ECO:0007669"/>
    <property type="project" value="UniProtKB-UniRule"/>
</dbReference>
<protein>
    <recommendedName>
        <fullName evidence="3">RNA-binding protein Hfq</fullName>
    </recommendedName>
</protein>
<organism evidence="5 6">
    <name type="scientific">Candidatus Zymogenus saltonus</name>
    <dbReference type="NCBI Taxonomy" id="2844893"/>
    <lineage>
        <taxon>Bacteria</taxon>
        <taxon>Deltaproteobacteria</taxon>
        <taxon>Candidatus Zymogenia</taxon>
        <taxon>Candidatus Zymogeniales</taxon>
        <taxon>Candidatus Zymogenaceae</taxon>
        <taxon>Candidatus Zymogenus</taxon>
    </lineage>
</organism>
<gene>
    <name evidence="3 5" type="primary">hfq</name>
    <name evidence="5" type="ORF">JW984_14520</name>
</gene>
<evidence type="ECO:0000256" key="2">
    <source>
        <dbReference type="ARBA" id="ARBA00023016"/>
    </source>
</evidence>
<dbReference type="HAMAP" id="MF_00436">
    <property type="entry name" value="Hfq"/>
    <property type="match status" value="1"/>
</dbReference>
<proteinExistence type="inferred from homology"/>
<dbReference type="PANTHER" id="PTHR34772">
    <property type="entry name" value="RNA-BINDING PROTEIN HFQ"/>
    <property type="match status" value="1"/>
</dbReference>
<dbReference type="PANTHER" id="PTHR34772:SF1">
    <property type="entry name" value="RNA-BINDING PROTEIN HFQ"/>
    <property type="match status" value="1"/>
</dbReference>
<dbReference type="GO" id="GO:0045974">
    <property type="term" value="P:regulation of translation, ncRNA-mediated"/>
    <property type="evidence" value="ECO:0007669"/>
    <property type="project" value="TreeGrafter"/>
</dbReference>
<dbReference type="Proteomes" id="UP000809273">
    <property type="component" value="Unassembled WGS sequence"/>
</dbReference>
<evidence type="ECO:0000259" key="4">
    <source>
        <dbReference type="PROSITE" id="PS52002"/>
    </source>
</evidence>
<accession>A0A9D8KI39</accession>
<dbReference type="InterPro" id="IPR010920">
    <property type="entry name" value="LSM_dom_sf"/>
</dbReference>
<dbReference type="AlphaFoldDB" id="A0A9D8KI39"/>
<evidence type="ECO:0000313" key="6">
    <source>
        <dbReference type="Proteomes" id="UP000809273"/>
    </source>
</evidence>
<dbReference type="GO" id="GO:0005829">
    <property type="term" value="C:cytosol"/>
    <property type="evidence" value="ECO:0007669"/>
    <property type="project" value="TreeGrafter"/>
</dbReference>
<dbReference type="EMBL" id="JAFGIX010000078">
    <property type="protein sequence ID" value="MBN1574409.1"/>
    <property type="molecule type" value="Genomic_DNA"/>
</dbReference>
<evidence type="ECO:0000256" key="3">
    <source>
        <dbReference type="HAMAP-Rule" id="MF_00436"/>
    </source>
</evidence>
<dbReference type="Gene3D" id="2.30.30.100">
    <property type="match status" value="1"/>
</dbReference>
<comment type="caution">
    <text evidence="5">The sequence shown here is derived from an EMBL/GenBank/DDBJ whole genome shotgun (WGS) entry which is preliminary data.</text>
</comment>
<dbReference type="NCBIfam" id="TIGR02383">
    <property type="entry name" value="Hfq"/>
    <property type="match status" value="1"/>
</dbReference>
<feature type="domain" description="Sm" evidence="4">
    <location>
        <begin position="10"/>
        <end position="68"/>
    </location>
</feature>
<dbReference type="Pfam" id="PF17209">
    <property type="entry name" value="Hfq"/>
    <property type="match status" value="1"/>
</dbReference>
<dbReference type="GO" id="GO:0043487">
    <property type="term" value="P:regulation of RNA stability"/>
    <property type="evidence" value="ECO:0007669"/>
    <property type="project" value="TreeGrafter"/>
</dbReference>
<keyword evidence="2 3" id="KW-0346">Stress response</keyword>
<comment type="subunit">
    <text evidence="3">Homohexamer.</text>
</comment>
<evidence type="ECO:0000256" key="1">
    <source>
        <dbReference type="ARBA" id="ARBA00022884"/>
    </source>
</evidence>
<comment type="function">
    <text evidence="3">RNA chaperone that binds small regulatory RNA (sRNAs) and mRNAs to facilitate mRNA translational regulation in response to envelope stress, environmental stress and changes in metabolite concentrations. Also binds with high specificity to tRNAs.</text>
</comment>
<evidence type="ECO:0000313" key="5">
    <source>
        <dbReference type="EMBL" id="MBN1574409.1"/>
    </source>
</evidence>
<dbReference type="CDD" id="cd01716">
    <property type="entry name" value="Hfq"/>
    <property type="match status" value="1"/>
</dbReference>
<keyword evidence="1 3" id="KW-0694">RNA-binding</keyword>
<sequence length="68" mass="7814">MVKNSINVQDQFLNQVRRERETVIIELLGGIQLEGIVKSFDNFSILFDSDRTYLIYKHAVSTISIVTP</sequence>
<name>A0A9D8KI39_9DELT</name>
<dbReference type="InterPro" id="IPR005001">
    <property type="entry name" value="Hfq"/>
</dbReference>
<dbReference type="InterPro" id="IPR047575">
    <property type="entry name" value="Sm"/>
</dbReference>
<comment type="similarity">
    <text evidence="3">Belongs to the Hfq family.</text>
</comment>